<gene>
    <name evidence="2" type="ORF">COV58_00085</name>
</gene>
<dbReference type="AlphaFoldDB" id="A0A2M6IVE6"/>
<dbReference type="InterPro" id="IPR013783">
    <property type="entry name" value="Ig-like_fold"/>
</dbReference>
<dbReference type="Proteomes" id="UP000231056">
    <property type="component" value="Unassembled WGS sequence"/>
</dbReference>
<dbReference type="EMBL" id="PCVM01000001">
    <property type="protein sequence ID" value="PIQ73899.1"/>
    <property type="molecule type" value="Genomic_DNA"/>
</dbReference>
<dbReference type="GO" id="GO:0046872">
    <property type="term" value="F:metal ion binding"/>
    <property type="evidence" value="ECO:0007669"/>
    <property type="project" value="InterPro"/>
</dbReference>
<dbReference type="Pfam" id="PF16656">
    <property type="entry name" value="Pur_ac_phosph_N"/>
    <property type="match status" value="1"/>
</dbReference>
<dbReference type="SUPFAM" id="SSF49363">
    <property type="entry name" value="Purple acid phosphatase, N-terminal domain"/>
    <property type="match status" value="1"/>
</dbReference>
<dbReference type="PROSITE" id="PS50853">
    <property type="entry name" value="FN3"/>
    <property type="match status" value="1"/>
</dbReference>
<feature type="domain" description="Fibronectin type-III" evidence="1">
    <location>
        <begin position="37"/>
        <end position="127"/>
    </location>
</feature>
<evidence type="ECO:0000313" key="2">
    <source>
        <dbReference type="EMBL" id="PIQ73899.1"/>
    </source>
</evidence>
<dbReference type="InterPro" id="IPR003961">
    <property type="entry name" value="FN3_dom"/>
</dbReference>
<proteinExistence type="predicted"/>
<evidence type="ECO:0000259" key="1">
    <source>
        <dbReference type="PROSITE" id="PS50853"/>
    </source>
</evidence>
<dbReference type="Gene3D" id="2.60.40.10">
    <property type="entry name" value="Immunoglobulins"/>
    <property type="match status" value="1"/>
</dbReference>
<dbReference type="GO" id="GO:0003993">
    <property type="term" value="F:acid phosphatase activity"/>
    <property type="evidence" value="ECO:0007669"/>
    <property type="project" value="InterPro"/>
</dbReference>
<sequence>MKGKILFLLLTLFVALPVIIFVIMAVQGMIIEASDAKPEDIVATNITSTSADIKWTTGKKTQGVIEYGTSANLINRYAPETEDKSEHVVALTLLQPATTYYFQLNIGKTIFDNEGTPWTFTTKTKDGTEAASAVKGIMTRILSKDEEATKTAEILGTGNCTGKTCAEIKSMLGKGCGVVDYLKCTTSDSITNTSITSSSFTITPNPSTIYMLSNICQIEYLQMGDSCMKWSWDSIATKPQNCRDAFDRYIFQCRSKSFTSTNTEDVPTWYYNEALIDIASNSATLKVTPKDGSIVYCQVRAEDKVGGTGHATDWLRVAQTCN</sequence>
<evidence type="ECO:0000313" key="3">
    <source>
        <dbReference type="Proteomes" id="UP000231056"/>
    </source>
</evidence>
<dbReference type="CDD" id="cd00063">
    <property type="entry name" value="FN3"/>
    <property type="match status" value="1"/>
</dbReference>
<reference evidence="2 3" key="1">
    <citation type="submission" date="2017-09" db="EMBL/GenBank/DDBJ databases">
        <title>Depth-based differentiation of microbial function through sediment-hosted aquifers and enrichment of novel symbionts in the deep terrestrial subsurface.</title>
        <authorList>
            <person name="Probst A.J."/>
            <person name="Ladd B."/>
            <person name="Jarett J.K."/>
            <person name="Geller-Mcgrath D.E."/>
            <person name="Sieber C.M."/>
            <person name="Emerson J.B."/>
            <person name="Anantharaman K."/>
            <person name="Thomas B.C."/>
            <person name="Malmstrom R."/>
            <person name="Stieglmeier M."/>
            <person name="Klingl A."/>
            <person name="Woyke T."/>
            <person name="Ryan C.M."/>
            <person name="Banfield J.F."/>
        </authorList>
    </citation>
    <scope>NUCLEOTIDE SEQUENCE [LARGE SCALE GENOMIC DNA]</scope>
    <source>
        <strain evidence="2">CG11_big_fil_rev_8_21_14_0_20_36_8</strain>
    </source>
</reference>
<accession>A0A2M6IVE6</accession>
<name>A0A2M6IVE6_9BACT</name>
<dbReference type="InterPro" id="IPR015914">
    <property type="entry name" value="PAPs_N"/>
</dbReference>
<organism evidence="2 3">
    <name type="scientific">Candidatus Roizmanbacteria bacterium CG11_big_fil_rev_8_21_14_0_20_36_8</name>
    <dbReference type="NCBI Taxonomy" id="1974856"/>
    <lineage>
        <taxon>Bacteria</taxon>
        <taxon>Candidatus Roizmaniibacteriota</taxon>
    </lineage>
</organism>
<comment type="caution">
    <text evidence="2">The sequence shown here is derived from an EMBL/GenBank/DDBJ whole genome shotgun (WGS) entry which is preliminary data.</text>
</comment>
<protein>
    <recommendedName>
        <fullName evidence="1">Fibronectin type-III domain-containing protein</fullName>
    </recommendedName>
</protein>
<dbReference type="InterPro" id="IPR008963">
    <property type="entry name" value="Purple_acid_Pase-like_N"/>
</dbReference>